<reference evidence="1 2" key="1">
    <citation type="submission" date="2014-04" db="EMBL/GenBank/DDBJ databases">
        <authorList>
            <consortium name="DOE Joint Genome Institute"/>
            <person name="Kuo A."/>
            <person name="Gay G."/>
            <person name="Dore J."/>
            <person name="Kohler A."/>
            <person name="Nagy L.G."/>
            <person name="Floudas D."/>
            <person name="Copeland A."/>
            <person name="Barry K.W."/>
            <person name="Cichocki N."/>
            <person name="Veneault-Fourrey C."/>
            <person name="LaButti K."/>
            <person name="Lindquist E.A."/>
            <person name="Lipzen A."/>
            <person name="Lundell T."/>
            <person name="Morin E."/>
            <person name="Murat C."/>
            <person name="Sun H."/>
            <person name="Tunlid A."/>
            <person name="Henrissat B."/>
            <person name="Grigoriev I.V."/>
            <person name="Hibbett D.S."/>
            <person name="Martin F."/>
            <person name="Nordberg H.P."/>
            <person name="Cantor M.N."/>
            <person name="Hua S.X."/>
        </authorList>
    </citation>
    <scope>NUCLEOTIDE SEQUENCE [LARGE SCALE GENOMIC DNA]</scope>
    <source>
        <strain evidence="2">h7</strain>
    </source>
</reference>
<protein>
    <submittedName>
        <fullName evidence="1">Uncharacterized protein</fullName>
    </submittedName>
</protein>
<proteinExistence type="predicted"/>
<dbReference type="EMBL" id="KN831781">
    <property type="protein sequence ID" value="KIM41116.1"/>
    <property type="molecule type" value="Genomic_DNA"/>
</dbReference>
<accession>A0A0C3CC01</accession>
<evidence type="ECO:0000313" key="2">
    <source>
        <dbReference type="Proteomes" id="UP000053424"/>
    </source>
</evidence>
<sequence>MHCGRVRKERSMALQGSNFYIPLLGNAFYKGGTRRGLEPHPSPACAARLITNSNTLDVIGSDPLPFPVAMCARPRVLC</sequence>
<gene>
    <name evidence="1" type="ORF">M413DRAFT_159410</name>
</gene>
<dbReference type="HOGENOM" id="CLU_2622296_0_0_1"/>
<organism evidence="1 2">
    <name type="scientific">Hebeloma cylindrosporum</name>
    <dbReference type="NCBI Taxonomy" id="76867"/>
    <lineage>
        <taxon>Eukaryota</taxon>
        <taxon>Fungi</taxon>
        <taxon>Dikarya</taxon>
        <taxon>Basidiomycota</taxon>
        <taxon>Agaricomycotina</taxon>
        <taxon>Agaricomycetes</taxon>
        <taxon>Agaricomycetidae</taxon>
        <taxon>Agaricales</taxon>
        <taxon>Agaricineae</taxon>
        <taxon>Hymenogastraceae</taxon>
        <taxon>Hebeloma</taxon>
    </lineage>
</organism>
<name>A0A0C3CC01_HEBCY</name>
<keyword evidence="2" id="KW-1185">Reference proteome</keyword>
<evidence type="ECO:0000313" key="1">
    <source>
        <dbReference type="EMBL" id="KIM41116.1"/>
    </source>
</evidence>
<dbReference type="AlphaFoldDB" id="A0A0C3CC01"/>
<reference evidence="2" key="2">
    <citation type="submission" date="2015-01" db="EMBL/GenBank/DDBJ databases">
        <title>Evolutionary Origins and Diversification of the Mycorrhizal Mutualists.</title>
        <authorList>
            <consortium name="DOE Joint Genome Institute"/>
            <consortium name="Mycorrhizal Genomics Consortium"/>
            <person name="Kohler A."/>
            <person name="Kuo A."/>
            <person name="Nagy L.G."/>
            <person name="Floudas D."/>
            <person name="Copeland A."/>
            <person name="Barry K.W."/>
            <person name="Cichocki N."/>
            <person name="Veneault-Fourrey C."/>
            <person name="LaButti K."/>
            <person name="Lindquist E.A."/>
            <person name="Lipzen A."/>
            <person name="Lundell T."/>
            <person name="Morin E."/>
            <person name="Murat C."/>
            <person name="Riley R."/>
            <person name="Ohm R."/>
            <person name="Sun H."/>
            <person name="Tunlid A."/>
            <person name="Henrissat B."/>
            <person name="Grigoriev I.V."/>
            <person name="Hibbett D.S."/>
            <person name="Martin F."/>
        </authorList>
    </citation>
    <scope>NUCLEOTIDE SEQUENCE [LARGE SCALE GENOMIC DNA]</scope>
    <source>
        <strain evidence="2">h7</strain>
    </source>
</reference>
<dbReference type="Proteomes" id="UP000053424">
    <property type="component" value="Unassembled WGS sequence"/>
</dbReference>